<dbReference type="CDD" id="cd03495">
    <property type="entry name" value="SQR_TypeC_SdhD_like"/>
    <property type="match status" value="1"/>
</dbReference>
<dbReference type="Pfam" id="PF01127">
    <property type="entry name" value="Sdh_cyt"/>
    <property type="match status" value="1"/>
</dbReference>
<dbReference type="InterPro" id="IPR000701">
    <property type="entry name" value="SuccDH_FuR_B_TM-su"/>
</dbReference>
<organism evidence="12 13">
    <name type="scientific">Pseudohoeflea coraliihabitans</name>
    <dbReference type="NCBI Taxonomy" id="2860393"/>
    <lineage>
        <taxon>Bacteria</taxon>
        <taxon>Pseudomonadati</taxon>
        <taxon>Pseudomonadota</taxon>
        <taxon>Alphaproteobacteria</taxon>
        <taxon>Hyphomicrobiales</taxon>
        <taxon>Rhizobiaceae</taxon>
        <taxon>Pseudohoeflea</taxon>
    </lineage>
</organism>
<reference evidence="12" key="1">
    <citation type="submission" date="2021-07" db="EMBL/GenBank/DDBJ databases">
        <title>Pseudohoeflea marina sp. nov. a polyhydroxyalcanoate-producing bacterium.</title>
        <authorList>
            <person name="Zheng W."/>
            <person name="Yu S."/>
            <person name="Huang Y."/>
        </authorList>
    </citation>
    <scope>NUCLEOTIDE SEQUENCE</scope>
    <source>
        <strain evidence="12">DP4N28-3</strain>
    </source>
</reference>
<evidence type="ECO:0000256" key="2">
    <source>
        <dbReference type="ARBA" id="ARBA00004050"/>
    </source>
</evidence>
<evidence type="ECO:0000256" key="10">
    <source>
        <dbReference type="ARBA" id="ARBA00023136"/>
    </source>
</evidence>
<keyword evidence="13" id="KW-1185">Reference proteome</keyword>
<feature type="transmembrane region" description="Helical" evidence="11">
    <location>
        <begin position="55"/>
        <end position="75"/>
    </location>
</feature>
<evidence type="ECO:0000256" key="4">
    <source>
        <dbReference type="ARBA" id="ARBA00005163"/>
    </source>
</evidence>
<protein>
    <recommendedName>
        <fullName evidence="6">Succinate dehydrogenase hydrophobic membrane anchor subunit</fullName>
    </recommendedName>
</protein>
<comment type="cofactor">
    <cofactor evidence="1">
        <name>heme</name>
        <dbReference type="ChEBI" id="CHEBI:30413"/>
    </cofactor>
</comment>
<evidence type="ECO:0000256" key="8">
    <source>
        <dbReference type="ARBA" id="ARBA00022692"/>
    </source>
</evidence>
<keyword evidence="9 11" id="KW-1133">Transmembrane helix</keyword>
<evidence type="ECO:0000313" key="12">
    <source>
        <dbReference type="EMBL" id="MBW3096781.1"/>
    </source>
</evidence>
<evidence type="ECO:0000256" key="5">
    <source>
        <dbReference type="ARBA" id="ARBA00011558"/>
    </source>
</evidence>
<keyword evidence="7" id="KW-0813">Transport</keyword>
<dbReference type="Proteomes" id="UP001430804">
    <property type="component" value="Unassembled WGS sequence"/>
</dbReference>
<evidence type="ECO:0000256" key="7">
    <source>
        <dbReference type="ARBA" id="ARBA00022448"/>
    </source>
</evidence>
<evidence type="ECO:0000256" key="6">
    <source>
        <dbReference type="ARBA" id="ARBA00019425"/>
    </source>
</evidence>
<comment type="subunit">
    <text evidence="5">Part of an enzyme complex containing four subunits: a flavoprotein, an iron-sulfur protein, plus two membrane-anchoring proteins, SdhC and SdhD.</text>
</comment>
<comment type="caution">
    <text evidence="12">The sequence shown here is derived from an EMBL/GenBank/DDBJ whole genome shotgun (WGS) entry which is preliminary data.</text>
</comment>
<dbReference type="InterPro" id="IPR014312">
    <property type="entry name" value="Succ_DH_anchor"/>
</dbReference>
<comment type="pathway">
    <text evidence="4">Carbohydrate metabolism; tricarboxylic acid cycle.</text>
</comment>
<keyword evidence="10 11" id="KW-0472">Membrane</keyword>
<dbReference type="EMBL" id="JAHWQX010000001">
    <property type="protein sequence ID" value="MBW3096781.1"/>
    <property type="molecule type" value="Genomic_DNA"/>
</dbReference>
<name>A0ABS6WLH3_9HYPH</name>
<feature type="transmembrane region" description="Helical" evidence="11">
    <location>
        <begin position="96"/>
        <end position="118"/>
    </location>
</feature>
<proteinExistence type="predicted"/>
<dbReference type="NCBIfam" id="TIGR02968">
    <property type="entry name" value="succ_dehyd_anc"/>
    <property type="match status" value="1"/>
</dbReference>
<evidence type="ECO:0000256" key="11">
    <source>
        <dbReference type="SAM" id="Phobius"/>
    </source>
</evidence>
<sequence>MRTTLGRVRGLGTVQKGTGHFWLQRLTAVANIPLFIFFIFFLVSNIGASHAEITAAFANPLVAALFALMALSGLVHMRIGMQVIIEDYVHSEGPKIVLLMLNIFFAVAMGALLLFSILKLGFGG</sequence>
<evidence type="ECO:0000256" key="3">
    <source>
        <dbReference type="ARBA" id="ARBA00004141"/>
    </source>
</evidence>
<dbReference type="RefSeq" id="WP_219200634.1">
    <property type="nucleotide sequence ID" value="NZ_JAHWQX010000001.1"/>
</dbReference>
<feature type="transmembrane region" description="Helical" evidence="11">
    <location>
        <begin position="21"/>
        <end position="43"/>
    </location>
</feature>
<comment type="function">
    <text evidence="2">Membrane-anchoring subunit of succinate dehydrogenase (SDH).</text>
</comment>
<accession>A0ABS6WLH3</accession>
<evidence type="ECO:0000313" key="13">
    <source>
        <dbReference type="Proteomes" id="UP001430804"/>
    </source>
</evidence>
<evidence type="ECO:0000256" key="1">
    <source>
        <dbReference type="ARBA" id="ARBA00001971"/>
    </source>
</evidence>
<keyword evidence="8 11" id="KW-0812">Transmembrane</keyword>
<comment type="subcellular location">
    <subcellularLocation>
        <location evidence="3">Membrane</location>
        <topology evidence="3">Multi-pass membrane protein</topology>
    </subcellularLocation>
</comment>
<gene>
    <name evidence="12" type="primary">sdhD</name>
    <name evidence="12" type="ORF">KY465_05765</name>
</gene>
<evidence type="ECO:0000256" key="9">
    <source>
        <dbReference type="ARBA" id="ARBA00022989"/>
    </source>
</evidence>